<evidence type="ECO:0000256" key="2">
    <source>
        <dbReference type="ARBA" id="ARBA00023295"/>
    </source>
</evidence>
<keyword evidence="5" id="KW-1185">Reference proteome</keyword>
<dbReference type="AlphaFoldDB" id="A0A1I4HXG1"/>
<dbReference type="EMBL" id="FOTF01000020">
    <property type="protein sequence ID" value="SFL46116.1"/>
    <property type="molecule type" value="Genomic_DNA"/>
</dbReference>
<dbReference type="Pfam" id="PF01156">
    <property type="entry name" value="IU_nuc_hydro"/>
    <property type="match status" value="1"/>
</dbReference>
<name>A0A1I4HXG1_9RHOB</name>
<evidence type="ECO:0000259" key="3">
    <source>
        <dbReference type="Pfam" id="PF01156"/>
    </source>
</evidence>
<evidence type="ECO:0000313" key="5">
    <source>
        <dbReference type="Proteomes" id="UP000199550"/>
    </source>
</evidence>
<sequence>MSTFWVDTDFGFDDLWALLALRHLGDDIAGISLVAGNATLAQVTSNALGARQAYGLDAPIYAGAARPLLRNPETAERILGTRGMQSRGQHIPDGGPLRETTDAHTALKSWLGSAQYGMRRDILAIGPLTNIARLVQDAPELAQNITRLIWMGGSDGAGNHSALAEFNALADPDAAAIVAEAGLPLDVVDLMFCRTVAFGPDQLPRTDPLTADLLGGYLDIGLTRGRPTMSIYDPLAALVASQPDAFEYRQCDMSVSVALNATQGQTTFKHTTNGSTRLVVGTTLEAAEICLDALTGNHANAN</sequence>
<dbReference type="InterPro" id="IPR036452">
    <property type="entry name" value="Ribo_hydro-like"/>
</dbReference>
<dbReference type="InterPro" id="IPR023186">
    <property type="entry name" value="IUNH"/>
</dbReference>
<dbReference type="Proteomes" id="UP000199550">
    <property type="component" value="Unassembled WGS sequence"/>
</dbReference>
<feature type="domain" description="Inosine/uridine-preferring nucleoside hydrolase" evidence="3">
    <location>
        <begin position="5"/>
        <end position="275"/>
    </location>
</feature>
<organism evidence="4 5">
    <name type="scientific">Loktanella salsilacus</name>
    <dbReference type="NCBI Taxonomy" id="195913"/>
    <lineage>
        <taxon>Bacteria</taxon>
        <taxon>Pseudomonadati</taxon>
        <taxon>Pseudomonadota</taxon>
        <taxon>Alphaproteobacteria</taxon>
        <taxon>Rhodobacterales</taxon>
        <taxon>Roseobacteraceae</taxon>
        <taxon>Loktanella</taxon>
    </lineage>
</organism>
<reference evidence="4 5" key="1">
    <citation type="submission" date="2016-10" db="EMBL/GenBank/DDBJ databases">
        <authorList>
            <person name="de Groot N.N."/>
        </authorList>
    </citation>
    <scope>NUCLEOTIDE SEQUENCE [LARGE SCALE GENOMIC DNA]</scope>
    <source>
        <strain evidence="4 5">DSM 16199</strain>
    </source>
</reference>
<proteinExistence type="predicted"/>
<accession>A0A1I4HXG1</accession>
<evidence type="ECO:0000256" key="1">
    <source>
        <dbReference type="ARBA" id="ARBA00022801"/>
    </source>
</evidence>
<dbReference type="Gene3D" id="3.90.245.10">
    <property type="entry name" value="Ribonucleoside hydrolase-like"/>
    <property type="match status" value="1"/>
</dbReference>
<keyword evidence="2" id="KW-0326">Glycosidase</keyword>
<protein>
    <submittedName>
        <fullName evidence="4">Inosine-uridine nucleoside N-ribohydrolase</fullName>
    </submittedName>
</protein>
<gene>
    <name evidence="4" type="ORF">SAMN04488004_12031</name>
</gene>
<evidence type="ECO:0000313" key="4">
    <source>
        <dbReference type="EMBL" id="SFL46116.1"/>
    </source>
</evidence>
<dbReference type="GO" id="GO:0008477">
    <property type="term" value="F:purine nucleosidase activity"/>
    <property type="evidence" value="ECO:0007669"/>
    <property type="project" value="TreeGrafter"/>
</dbReference>
<dbReference type="GO" id="GO:0005829">
    <property type="term" value="C:cytosol"/>
    <property type="evidence" value="ECO:0007669"/>
    <property type="project" value="TreeGrafter"/>
</dbReference>
<dbReference type="PANTHER" id="PTHR12304:SF4">
    <property type="entry name" value="URIDINE NUCLEOSIDASE"/>
    <property type="match status" value="1"/>
</dbReference>
<dbReference type="InterPro" id="IPR001910">
    <property type="entry name" value="Inosine/uridine_hydrolase_dom"/>
</dbReference>
<keyword evidence="1 4" id="KW-0378">Hydrolase</keyword>
<dbReference type="RefSeq" id="WP_090190933.1">
    <property type="nucleotide sequence ID" value="NZ_FOTF01000020.1"/>
</dbReference>
<dbReference type="STRING" id="195913.SAMN04488004_12031"/>
<dbReference type="SUPFAM" id="SSF53590">
    <property type="entry name" value="Nucleoside hydrolase"/>
    <property type="match status" value="1"/>
</dbReference>
<dbReference type="GO" id="GO:0006152">
    <property type="term" value="P:purine nucleoside catabolic process"/>
    <property type="evidence" value="ECO:0007669"/>
    <property type="project" value="TreeGrafter"/>
</dbReference>
<dbReference type="OrthoDB" id="9797882at2"/>
<dbReference type="PANTHER" id="PTHR12304">
    <property type="entry name" value="INOSINE-URIDINE PREFERRING NUCLEOSIDE HYDROLASE"/>
    <property type="match status" value="1"/>
</dbReference>